<gene>
    <name evidence="2" type="ORF">COT95_02845</name>
</gene>
<dbReference type="Gene3D" id="3.40.30.10">
    <property type="entry name" value="Glutaredoxin"/>
    <property type="match status" value="1"/>
</dbReference>
<accession>A0A2H0V6I5</accession>
<dbReference type="Pfam" id="PF13462">
    <property type="entry name" value="Thioredoxin_4"/>
    <property type="match status" value="1"/>
</dbReference>
<dbReference type="AlphaFoldDB" id="A0A2H0V6I5"/>
<dbReference type="InterPro" id="IPR012336">
    <property type="entry name" value="Thioredoxin-like_fold"/>
</dbReference>
<protein>
    <recommendedName>
        <fullName evidence="1">Thioredoxin-like fold domain-containing protein</fullName>
    </recommendedName>
</protein>
<feature type="domain" description="Thioredoxin-like fold" evidence="1">
    <location>
        <begin position="55"/>
        <end position="88"/>
    </location>
</feature>
<dbReference type="SUPFAM" id="SSF52833">
    <property type="entry name" value="Thioredoxin-like"/>
    <property type="match status" value="1"/>
</dbReference>
<evidence type="ECO:0000259" key="1">
    <source>
        <dbReference type="Pfam" id="PF13462"/>
    </source>
</evidence>
<organism evidence="2 3">
    <name type="scientific">Candidatus Falkowbacteria bacterium CG10_big_fil_rev_8_21_14_0_10_37_6</name>
    <dbReference type="NCBI Taxonomy" id="1974563"/>
    <lineage>
        <taxon>Bacteria</taxon>
        <taxon>Candidatus Falkowiibacteriota</taxon>
    </lineage>
</organism>
<dbReference type="Proteomes" id="UP000228614">
    <property type="component" value="Unassembled WGS sequence"/>
</dbReference>
<evidence type="ECO:0000313" key="3">
    <source>
        <dbReference type="Proteomes" id="UP000228614"/>
    </source>
</evidence>
<sequence>MAIIILLIVAIAIFSFRVANFVTQLRKQGLESITANSSLEKIIQPGPYELNNDSRASIGNKNAKIQIVEFFDFNCPVCKSEYSIVRELAAQ</sequence>
<dbReference type="EMBL" id="PFAN01000139">
    <property type="protein sequence ID" value="PIR94685.1"/>
    <property type="molecule type" value="Genomic_DNA"/>
</dbReference>
<evidence type="ECO:0000313" key="2">
    <source>
        <dbReference type="EMBL" id="PIR94685.1"/>
    </source>
</evidence>
<proteinExistence type="predicted"/>
<comment type="caution">
    <text evidence="2">The sequence shown here is derived from an EMBL/GenBank/DDBJ whole genome shotgun (WGS) entry which is preliminary data.</text>
</comment>
<dbReference type="InterPro" id="IPR036249">
    <property type="entry name" value="Thioredoxin-like_sf"/>
</dbReference>
<reference evidence="3" key="1">
    <citation type="submission" date="2017-09" db="EMBL/GenBank/DDBJ databases">
        <title>Depth-based differentiation of microbial function through sediment-hosted aquifers and enrichment of novel symbionts in the deep terrestrial subsurface.</title>
        <authorList>
            <person name="Probst A.J."/>
            <person name="Ladd B."/>
            <person name="Jarett J.K."/>
            <person name="Geller-Mcgrath D.E."/>
            <person name="Sieber C.M.K."/>
            <person name="Emerson J.B."/>
            <person name="Anantharaman K."/>
            <person name="Thomas B.C."/>
            <person name="Malmstrom R."/>
            <person name="Stieglmeier M."/>
            <person name="Klingl A."/>
            <person name="Woyke T."/>
            <person name="Ryan C.M."/>
            <person name="Banfield J.F."/>
        </authorList>
    </citation>
    <scope>NUCLEOTIDE SEQUENCE [LARGE SCALE GENOMIC DNA]</scope>
</reference>
<feature type="non-terminal residue" evidence="2">
    <location>
        <position position="91"/>
    </location>
</feature>
<name>A0A2H0V6I5_9BACT</name>